<dbReference type="InterPro" id="IPR031121">
    <property type="entry name" value="RIK/BLOM7"/>
</dbReference>
<evidence type="ECO:0000256" key="5">
    <source>
        <dbReference type="SAM" id="MobiDB-lite"/>
    </source>
</evidence>
<dbReference type="Ensembl" id="ENSEBUT00000027290.1">
    <property type="protein sequence ID" value="ENSEBUP00000026714.1"/>
    <property type="gene ID" value="ENSEBUG00000016445.1"/>
</dbReference>
<dbReference type="GeneTree" id="ENSGT00940000169692"/>
<dbReference type="Proteomes" id="UP000694388">
    <property type="component" value="Unplaced"/>
</dbReference>
<protein>
    <recommendedName>
        <fullName evidence="2">KH homology domain-containing protein 4</fullName>
    </recommendedName>
    <alternativeName>
        <fullName evidence="3">Brings lots of money 7</fullName>
    </alternativeName>
</protein>
<reference evidence="7" key="1">
    <citation type="submission" date="2025-08" db="UniProtKB">
        <authorList>
            <consortium name="Ensembl"/>
        </authorList>
    </citation>
    <scope>IDENTIFICATION</scope>
</reference>
<evidence type="ECO:0000256" key="4">
    <source>
        <dbReference type="ARBA" id="ARBA00045732"/>
    </source>
</evidence>
<feature type="compositionally biased region" description="Polar residues" evidence="5">
    <location>
        <begin position="314"/>
        <end position="326"/>
    </location>
</feature>
<dbReference type="Pfam" id="PF22675">
    <property type="entry name" value="KH-I_KHDC4-BBP"/>
    <property type="match status" value="1"/>
</dbReference>
<dbReference type="InterPro" id="IPR055256">
    <property type="entry name" value="KH_1_KHDC4/BBP-like"/>
</dbReference>
<feature type="region of interest" description="Disordered" evidence="5">
    <location>
        <begin position="234"/>
        <end position="275"/>
    </location>
</feature>
<feature type="region of interest" description="Disordered" evidence="5">
    <location>
        <begin position="160"/>
        <end position="187"/>
    </location>
</feature>
<feature type="domain" description="KHDC4/BBP-like KH-domain type I" evidence="6">
    <location>
        <begin position="64"/>
        <end position="130"/>
    </location>
</feature>
<evidence type="ECO:0000313" key="8">
    <source>
        <dbReference type="Proteomes" id="UP000694388"/>
    </source>
</evidence>
<feature type="region of interest" description="Disordered" evidence="5">
    <location>
        <begin position="296"/>
        <end position="326"/>
    </location>
</feature>
<comment type="similarity">
    <text evidence="1">Belongs to the KHDC4 family.</text>
</comment>
<feature type="compositionally biased region" description="Polar residues" evidence="5">
    <location>
        <begin position="296"/>
        <end position="305"/>
    </location>
</feature>
<evidence type="ECO:0000256" key="2">
    <source>
        <dbReference type="ARBA" id="ARBA00017795"/>
    </source>
</evidence>
<evidence type="ECO:0000256" key="1">
    <source>
        <dbReference type="ARBA" id="ARBA00006093"/>
    </source>
</evidence>
<dbReference type="PANTHER" id="PTHR15744">
    <property type="entry name" value="BLOM7"/>
    <property type="match status" value="1"/>
</dbReference>
<proteinExistence type="inferred from homology"/>
<dbReference type="Gene3D" id="3.30.1370.10">
    <property type="entry name" value="K Homology domain, type 1"/>
    <property type="match status" value="1"/>
</dbReference>
<dbReference type="GO" id="GO:0005634">
    <property type="term" value="C:nucleus"/>
    <property type="evidence" value="ECO:0007669"/>
    <property type="project" value="InterPro"/>
</dbReference>
<evidence type="ECO:0000256" key="3">
    <source>
        <dbReference type="ARBA" id="ARBA00030267"/>
    </source>
</evidence>
<reference evidence="7" key="2">
    <citation type="submission" date="2025-09" db="UniProtKB">
        <authorList>
            <consortium name="Ensembl"/>
        </authorList>
    </citation>
    <scope>IDENTIFICATION</scope>
</reference>
<name>A0A8C4R808_EPTBU</name>
<accession>A0A8C4R808</accession>
<dbReference type="SUPFAM" id="SSF54791">
    <property type="entry name" value="Eukaryotic type KH-domain (KH-domain type I)"/>
    <property type="match status" value="1"/>
</dbReference>
<dbReference type="AlphaFoldDB" id="A0A8C4R808"/>
<evidence type="ECO:0000313" key="7">
    <source>
        <dbReference type="Ensembl" id="ENSEBUP00000026714.1"/>
    </source>
</evidence>
<keyword evidence="8" id="KW-1185">Reference proteome</keyword>
<dbReference type="InterPro" id="IPR036612">
    <property type="entry name" value="KH_dom_type_1_sf"/>
</dbReference>
<dbReference type="GO" id="GO:0003723">
    <property type="term" value="F:RNA binding"/>
    <property type="evidence" value="ECO:0007669"/>
    <property type="project" value="InterPro"/>
</dbReference>
<dbReference type="CDD" id="cd22386">
    <property type="entry name" value="KH-I_KHDC4_rpt2"/>
    <property type="match status" value="1"/>
</dbReference>
<dbReference type="InterPro" id="IPR047889">
    <property type="entry name" value="KHDC4_KH-I_second"/>
</dbReference>
<feature type="compositionally biased region" description="Basic and acidic residues" evidence="5">
    <location>
        <begin position="249"/>
        <end position="260"/>
    </location>
</feature>
<dbReference type="PANTHER" id="PTHR15744:SF0">
    <property type="entry name" value="KH HOMOLOGY DOMAIN-CONTAINING PROTEIN 4"/>
    <property type="match status" value="1"/>
</dbReference>
<sequence>MLMPTCASLSTSSFLRVWVCNIIPTYIGRGVSCAGLCRTVEDGENPEEKFLHHKLFVGLDEDVQGFDVCSCILGPGGTFLGHIEFETGAKVELCGGRFAQRAYEPLHLLISHIQPDGLQAARNLCKDLLDWVYSELERFQRQMHMQPQYCFGRYARPHSPPGNTSYTEARQKHQGQWPKRHSRNADASRSPWITPEVMDLIEQKRKANIMRLKKPSPSNEEAFRILRSRVQTEVRRLKERSMPGRRRIQQLEKHDLKFDSLSDSEADSPGEQKDSVICHKVDVDVDLNVHIGTEFNSPRNLNTEPNTDEKVESESLTPLKSSSEST</sequence>
<evidence type="ECO:0000259" key="6">
    <source>
        <dbReference type="Pfam" id="PF22675"/>
    </source>
</evidence>
<organism evidence="7 8">
    <name type="scientific">Eptatretus burgeri</name>
    <name type="common">Inshore hagfish</name>
    <dbReference type="NCBI Taxonomy" id="7764"/>
    <lineage>
        <taxon>Eukaryota</taxon>
        <taxon>Metazoa</taxon>
        <taxon>Chordata</taxon>
        <taxon>Craniata</taxon>
        <taxon>Vertebrata</taxon>
        <taxon>Cyclostomata</taxon>
        <taxon>Myxini</taxon>
        <taxon>Myxiniformes</taxon>
        <taxon>Myxinidae</taxon>
        <taxon>Eptatretinae</taxon>
        <taxon>Eptatretus</taxon>
    </lineage>
</organism>
<comment type="function">
    <text evidence="4">RNA-binding protein involved in pre-mRNA splicing. Interacts with the PRP19C/Prp19 complex/NTC/Nineteen complex which is part of the spliceosome. Involved in regulating splice site selection. Binds preferentially RNA with A/C rich sequences and poly-C stretches.</text>
</comment>